<dbReference type="EMBL" id="KN833002">
    <property type="protein sequence ID" value="KIM80781.1"/>
    <property type="molecule type" value="Genomic_DNA"/>
</dbReference>
<evidence type="ECO:0000313" key="2">
    <source>
        <dbReference type="EMBL" id="KIM80781.1"/>
    </source>
</evidence>
<evidence type="ECO:0000313" key="3">
    <source>
        <dbReference type="Proteomes" id="UP000054166"/>
    </source>
</evidence>
<feature type="compositionally biased region" description="Polar residues" evidence="1">
    <location>
        <begin position="26"/>
        <end position="43"/>
    </location>
</feature>
<evidence type="ECO:0000256" key="1">
    <source>
        <dbReference type="SAM" id="MobiDB-lite"/>
    </source>
</evidence>
<organism evidence="2 3">
    <name type="scientific">Piloderma croceum (strain F 1598)</name>
    <dbReference type="NCBI Taxonomy" id="765440"/>
    <lineage>
        <taxon>Eukaryota</taxon>
        <taxon>Fungi</taxon>
        <taxon>Dikarya</taxon>
        <taxon>Basidiomycota</taxon>
        <taxon>Agaricomycotina</taxon>
        <taxon>Agaricomycetes</taxon>
        <taxon>Agaricomycetidae</taxon>
        <taxon>Atheliales</taxon>
        <taxon>Atheliaceae</taxon>
        <taxon>Piloderma</taxon>
    </lineage>
</organism>
<keyword evidence="3" id="KW-1185">Reference proteome</keyword>
<dbReference type="HOGENOM" id="CLU_115058_0_0_1"/>
<sequence>MAVNDRDPTTGGARGVDVYPGVANPTAHSSNSNPMSANFVDNPTTEDKGAGAGPNFEGGAQAARTFKQTAGVVEGYPGVIESTNIDPLNPDSNKDDGFANAGRGGSSSGVGQRAYESVGGAAKIVYGTVARDEDTKKAGQEALYGERP</sequence>
<dbReference type="InParanoid" id="A0A0C3FNG0"/>
<dbReference type="AlphaFoldDB" id="A0A0C3FNG0"/>
<proteinExistence type="predicted"/>
<feature type="region of interest" description="Disordered" evidence="1">
    <location>
        <begin position="1"/>
        <end position="58"/>
    </location>
</feature>
<name>A0A0C3FNG0_PILCF</name>
<feature type="compositionally biased region" description="Basic and acidic residues" evidence="1">
    <location>
        <begin position="130"/>
        <end position="148"/>
    </location>
</feature>
<accession>A0A0C3FNG0</accession>
<protein>
    <submittedName>
        <fullName evidence="2">Uncharacterized protein</fullName>
    </submittedName>
</protein>
<dbReference type="Proteomes" id="UP000054166">
    <property type="component" value="Unassembled WGS sequence"/>
</dbReference>
<feature type="region of interest" description="Disordered" evidence="1">
    <location>
        <begin position="80"/>
        <end position="113"/>
    </location>
</feature>
<gene>
    <name evidence="2" type="ORF">PILCRDRAFT_97809</name>
</gene>
<dbReference type="OrthoDB" id="2581931at2759"/>
<reference evidence="2 3" key="1">
    <citation type="submission" date="2014-04" db="EMBL/GenBank/DDBJ databases">
        <authorList>
            <consortium name="DOE Joint Genome Institute"/>
            <person name="Kuo A."/>
            <person name="Tarkka M."/>
            <person name="Buscot F."/>
            <person name="Kohler A."/>
            <person name="Nagy L.G."/>
            <person name="Floudas D."/>
            <person name="Copeland A."/>
            <person name="Barry K.W."/>
            <person name="Cichocki N."/>
            <person name="Veneault-Fourrey C."/>
            <person name="LaButti K."/>
            <person name="Lindquist E.A."/>
            <person name="Lipzen A."/>
            <person name="Lundell T."/>
            <person name="Morin E."/>
            <person name="Murat C."/>
            <person name="Sun H."/>
            <person name="Tunlid A."/>
            <person name="Henrissat B."/>
            <person name="Grigoriev I.V."/>
            <person name="Hibbett D.S."/>
            <person name="Martin F."/>
            <person name="Nordberg H.P."/>
            <person name="Cantor M.N."/>
            <person name="Hua S.X."/>
        </authorList>
    </citation>
    <scope>NUCLEOTIDE SEQUENCE [LARGE SCALE GENOMIC DNA]</scope>
    <source>
        <strain evidence="2 3">F 1598</strain>
    </source>
</reference>
<reference evidence="3" key="2">
    <citation type="submission" date="2015-01" db="EMBL/GenBank/DDBJ databases">
        <title>Evolutionary Origins and Diversification of the Mycorrhizal Mutualists.</title>
        <authorList>
            <consortium name="DOE Joint Genome Institute"/>
            <consortium name="Mycorrhizal Genomics Consortium"/>
            <person name="Kohler A."/>
            <person name="Kuo A."/>
            <person name="Nagy L.G."/>
            <person name="Floudas D."/>
            <person name="Copeland A."/>
            <person name="Barry K.W."/>
            <person name="Cichocki N."/>
            <person name="Veneault-Fourrey C."/>
            <person name="LaButti K."/>
            <person name="Lindquist E.A."/>
            <person name="Lipzen A."/>
            <person name="Lundell T."/>
            <person name="Morin E."/>
            <person name="Murat C."/>
            <person name="Riley R."/>
            <person name="Ohm R."/>
            <person name="Sun H."/>
            <person name="Tunlid A."/>
            <person name="Henrissat B."/>
            <person name="Grigoriev I.V."/>
            <person name="Hibbett D.S."/>
            <person name="Martin F."/>
        </authorList>
    </citation>
    <scope>NUCLEOTIDE SEQUENCE [LARGE SCALE GENOMIC DNA]</scope>
    <source>
        <strain evidence="3">F 1598</strain>
    </source>
</reference>
<feature type="region of interest" description="Disordered" evidence="1">
    <location>
        <begin position="125"/>
        <end position="148"/>
    </location>
</feature>